<dbReference type="GO" id="GO:0000976">
    <property type="term" value="F:transcription cis-regulatory region binding"/>
    <property type="evidence" value="ECO:0007669"/>
    <property type="project" value="TreeGrafter"/>
</dbReference>
<feature type="domain" description="HTH tetR-type" evidence="5">
    <location>
        <begin position="12"/>
        <end position="72"/>
    </location>
</feature>
<dbReference type="InterPro" id="IPR036271">
    <property type="entry name" value="Tet_transcr_reg_TetR-rel_C_sf"/>
</dbReference>
<protein>
    <recommendedName>
        <fullName evidence="5">HTH tetR-type domain-containing protein</fullName>
    </recommendedName>
</protein>
<dbReference type="InterPro" id="IPR025996">
    <property type="entry name" value="MT1864/Rv1816-like_C"/>
</dbReference>
<dbReference type="Pfam" id="PF13305">
    <property type="entry name" value="TetR_C_33"/>
    <property type="match status" value="1"/>
</dbReference>
<dbReference type="GO" id="GO:0003700">
    <property type="term" value="F:DNA-binding transcription factor activity"/>
    <property type="evidence" value="ECO:0007669"/>
    <property type="project" value="TreeGrafter"/>
</dbReference>
<dbReference type="SUPFAM" id="SSF46689">
    <property type="entry name" value="Homeodomain-like"/>
    <property type="match status" value="1"/>
</dbReference>
<dbReference type="EMBL" id="CAJPUY010000020">
    <property type="protein sequence ID" value="CAG2153556.1"/>
    <property type="molecule type" value="Genomic_DNA"/>
</dbReference>
<evidence type="ECO:0000256" key="3">
    <source>
        <dbReference type="ARBA" id="ARBA00023163"/>
    </source>
</evidence>
<organism evidence="6 7">
    <name type="scientific">Cupriavidus yeoncheonensis</name>
    <dbReference type="NCBI Taxonomy" id="1462994"/>
    <lineage>
        <taxon>Bacteria</taxon>
        <taxon>Pseudomonadati</taxon>
        <taxon>Pseudomonadota</taxon>
        <taxon>Betaproteobacteria</taxon>
        <taxon>Burkholderiales</taxon>
        <taxon>Burkholderiaceae</taxon>
        <taxon>Cupriavidus</taxon>
    </lineage>
</organism>
<keyword evidence="2 4" id="KW-0238">DNA-binding</keyword>
<dbReference type="Proteomes" id="UP000672934">
    <property type="component" value="Unassembled WGS sequence"/>
</dbReference>
<dbReference type="InterPro" id="IPR050109">
    <property type="entry name" value="HTH-type_TetR-like_transc_reg"/>
</dbReference>
<dbReference type="InterPro" id="IPR009057">
    <property type="entry name" value="Homeodomain-like_sf"/>
</dbReference>
<dbReference type="PANTHER" id="PTHR30055">
    <property type="entry name" value="HTH-TYPE TRANSCRIPTIONAL REGULATOR RUTR"/>
    <property type="match status" value="1"/>
</dbReference>
<dbReference type="AlphaFoldDB" id="A0A916IZE3"/>
<evidence type="ECO:0000259" key="5">
    <source>
        <dbReference type="PROSITE" id="PS50977"/>
    </source>
</evidence>
<evidence type="ECO:0000313" key="7">
    <source>
        <dbReference type="Proteomes" id="UP000672934"/>
    </source>
</evidence>
<dbReference type="PROSITE" id="PS50977">
    <property type="entry name" value="HTH_TETR_2"/>
    <property type="match status" value="1"/>
</dbReference>
<feature type="DNA-binding region" description="H-T-H motif" evidence="4">
    <location>
        <begin position="35"/>
        <end position="54"/>
    </location>
</feature>
<dbReference type="Gene3D" id="1.10.357.10">
    <property type="entry name" value="Tetracycline Repressor, domain 2"/>
    <property type="match status" value="1"/>
</dbReference>
<name>A0A916IZE3_9BURK</name>
<evidence type="ECO:0000256" key="1">
    <source>
        <dbReference type="ARBA" id="ARBA00023015"/>
    </source>
</evidence>
<evidence type="ECO:0000313" key="6">
    <source>
        <dbReference type="EMBL" id="CAG2153556.1"/>
    </source>
</evidence>
<keyword evidence="3" id="KW-0804">Transcription</keyword>
<reference evidence="6" key="1">
    <citation type="submission" date="2021-03" db="EMBL/GenBank/DDBJ databases">
        <authorList>
            <person name="Peeters C."/>
        </authorList>
    </citation>
    <scope>NUCLEOTIDE SEQUENCE</scope>
    <source>
        <strain evidence="6">LMG 31506</strain>
    </source>
</reference>
<dbReference type="Pfam" id="PF00440">
    <property type="entry name" value="TetR_N"/>
    <property type="match status" value="1"/>
</dbReference>
<sequence length="216" mass="23595">MAKKNLSQSDIDAFKARLCEVAERRFAEGGVESVSMRQLAAELGCSAMTPYRYFRDKDEILAAVRAAAFDRFALALESAGQGVADPRERAHATGRAYLEFAFSQPDAYQLMFDMSQPGQDRYPELARAGERARRTMGAGIQMLAQAGQVYGDPEVLSYVIWAAIHGLVVLRLAGKLPEQPDFDTVHAEMMRLLAVGLRTPPDAAAATPPMPRSLAS</sequence>
<dbReference type="InterPro" id="IPR001647">
    <property type="entry name" value="HTH_TetR"/>
</dbReference>
<proteinExistence type="predicted"/>
<dbReference type="SUPFAM" id="SSF48498">
    <property type="entry name" value="Tetracyclin repressor-like, C-terminal domain"/>
    <property type="match status" value="1"/>
</dbReference>
<keyword evidence="1" id="KW-0805">Transcription regulation</keyword>
<comment type="caution">
    <text evidence="6">The sequence shown here is derived from an EMBL/GenBank/DDBJ whole genome shotgun (WGS) entry which is preliminary data.</text>
</comment>
<keyword evidence="7" id="KW-1185">Reference proteome</keyword>
<dbReference type="RefSeq" id="WP_211949726.1">
    <property type="nucleotide sequence ID" value="NZ_CAJPUY010000020.1"/>
</dbReference>
<evidence type="ECO:0000256" key="2">
    <source>
        <dbReference type="ARBA" id="ARBA00023125"/>
    </source>
</evidence>
<evidence type="ECO:0000256" key="4">
    <source>
        <dbReference type="PROSITE-ProRule" id="PRU00335"/>
    </source>
</evidence>
<dbReference type="PANTHER" id="PTHR30055:SF234">
    <property type="entry name" value="HTH-TYPE TRANSCRIPTIONAL REGULATOR BETI"/>
    <property type="match status" value="1"/>
</dbReference>
<gene>
    <name evidence="6" type="ORF">LMG31506_04840</name>
</gene>
<accession>A0A916IZE3</accession>